<accession>A0A0J1B5B6</accession>
<protein>
    <submittedName>
        <fullName evidence="4">Two-component response regulator</fullName>
    </submittedName>
</protein>
<evidence type="ECO:0000256" key="1">
    <source>
        <dbReference type="ARBA" id="ARBA00022553"/>
    </source>
</evidence>
<dbReference type="PROSITE" id="PS50110">
    <property type="entry name" value="RESPONSE_REGULATORY"/>
    <property type="match status" value="1"/>
</dbReference>
<proteinExistence type="predicted"/>
<reference evidence="4" key="1">
    <citation type="submission" date="2015-05" db="EMBL/GenBank/DDBJ databases">
        <title>Permanent draft genome of Rhodopirellula islandicus K833.</title>
        <authorList>
            <person name="Kizina J."/>
            <person name="Richter M."/>
            <person name="Glockner F.O."/>
            <person name="Harder J."/>
        </authorList>
    </citation>
    <scope>NUCLEOTIDE SEQUENCE [LARGE SCALE GENOMIC DNA]</scope>
    <source>
        <strain evidence="4">K833</strain>
    </source>
</reference>
<dbReference type="PANTHER" id="PTHR44591:SF25">
    <property type="entry name" value="CHEMOTAXIS TWO-COMPONENT RESPONSE REGULATOR"/>
    <property type="match status" value="1"/>
</dbReference>
<dbReference type="SMART" id="SM00448">
    <property type="entry name" value="REC"/>
    <property type="match status" value="1"/>
</dbReference>
<evidence type="ECO:0000313" key="5">
    <source>
        <dbReference type="Proteomes" id="UP000036367"/>
    </source>
</evidence>
<dbReference type="Proteomes" id="UP000036367">
    <property type="component" value="Unassembled WGS sequence"/>
</dbReference>
<feature type="domain" description="Response regulatory" evidence="3">
    <location>
        <begin position="6"/>
        <end position="120"/>
    </location>
</feature>
<gene>
    <name evidence="4" type="ORF">RISK_005987</name>
</gene>
<keyword evidence="5" id="KW-1185">Reference proteome</keyword>
<dbReference type="InterPro" id="IPR001789">
    <property type="entry name" value="Sig_transdc_resp-reg_receiver"/>
</dbReference>
<dbReference type="GO" id="GO:0000160">
    <property type="term" value="P:phosphorelay signal transduction system"/>
    <property type="evidence" value="ECO:0007669"/>
    <property type="project" value="InterPro"/>
</dbReference>
<dbReference type="InterPro" id="IPR011006">
    <property type="entry name" value="CheY-like_superfamily"/>
</dbReference>
<organism evidence="4 5">
    <name type="scientific">Rhodopirellula islandica</name>
    <dbReference type="NCBI Taxonomy" id="595434"/>
    <lineage>
        <taxon>Bacteria</taxon>
        <taxon>Pseudomonadati</taxon>
        <taxon>Planctomycetota</taxon>
        <taxon>Planctomycetia</taxon>
        <taxon>Pirellulales</taxon>
        <taxon>Pirellulaceae</taxon>
        <taxon>Rhodopirellula</taxon>
    </lineage>
</organism>
<dbReference type="AlphaFoldDB" id="A0A0J1B5B6"/>
<dbReference type="EMBL" id="LECT01000048">
    <property type="protein sequence ID" value="KLU01803.1"/>
    <property type="molecule type" value="Genomic_DNA"/>
</dbReference>
<dbReference type="SUPFAM" id="SSF52172">
    <property type="entry name" value="CheY-like"/>
    <property type="match status" value="1"/>
</dbReference>
<sequence length="123" mass="13612">MQHRATIAVIDNDESIRTALRRLLQTSGYSVETFASADEFLDAASSEKPDCLLLDMRLGGTTGLQLQQMLLDGERFIPTVFLTSQEDHLSRHAAMQAGAFDVLRKPIDAEVLLDSIHNAIERA</sequence>
<dbReference type="RefSeq" id="WP_008681283.1">
    <property type="nucleotide sequence ID" value="NZ_LECT01000048.1"/>
</dbReference>
<dbReference type="STRING" id="595434.RISK_005987"/>
<feature type="modified residue" description="4-aspartylphosphate" evidence="2">
    <location>
        <position position="55"/>
    </location>
</feature>
<dbReference type="InterPro" id="IPR050595">
    <property type="entry name" value="Bact_response_regulator"/>
</dbReference>
<name>A0A0J1B5B6_RHOIS</name>
<evidence type="ECO:0000313" key="4">
    <source>
        <dbReference type="EMBL" id="KLU01803.1"/>
    </source>
</evidence>
<dbReference type="Pfam" id="PF00072">
    <property type="entry name" value="Response_reg"/>
    <property type="match status" value="1"/>
</dbReference>
<dbReference type="PATRIC" id="fig|595434.4.peg.5686"/>
<comment type="caution">
    <text evidence="4">The sequence shown here is derived from an EMBL/GenBank/DDBJ whole genome shotgun (WGS) entry which is preliminary data.</text>
</comment>
<keyword evidence="1 2" id="KW-0597">Phosphoprotein</keyword>
<evidence type="ECO:0000256" key="2">
    <source>
        <dbReference type="PROSITE-ProRule" id="PRU00169"/>
    </source>
</evidence>
<dbReference type="PANTHER" id="PTHR44591">
    <property type="entry name" value="STRESS RESPONSE REGULATOR PROTEIN 1"/>
    <property type="match status" value="1"/>
</dbReference>
<dbReference type="Gene3D" id="3.40.50.2300">
    <property type="match status" value="1"/>
</dbReference>
<evidence type="ECO:0000259" key="3">
    <source>
        <dbReference type="PROSITE" id="PS50110"/>
    </source>
</evidence>
<dbReference type="OrthoDB" id="271936at2"/>